<protein>
    <submittedName>
        <fullName evidence="6">Alanine racemase</fullName>
    </submittedName>
</protein>
<accession>A0A1H2V6K1</accession>
<name>A0A1H2V6K1_9BACI</name>
<dbReference type="InterPro" id="IPR009006">
    <property type="entry name" value="Ala_racemase/Decarboxylase_C"/>
</dbReference>
<dbReference type="OrthoDB" id="9813814at2"/>
<evidence type="ECO:0000259" key="5">
    <source>
        <dbReference type="SMART" id="SM01005"/>
    </source>
</evidence>
<dbReference type="AlphaFoldDB" id="A0A1H2V6K1"/>
<sequence>MNSSWIEINVKAVRNNIHQIKNRMPDNFFAGIVKSNAYGHGLVPMAKYIENEVDYLAAGVEEEGIELRNNGVKAPILILGPYFDAERTIDYNLTPTVDTIEKMKKLDEAARKKNAGLYPFHLKINISLNRFGLDEKDLGAFLEAYQTLKSVKMEGVYSHFAANKHAEKITVQSDRLKQCVEIITKIYQIHPTYVHMANSAIAVKHPDLGFNMIRIGNAMFGQAASRNGLRFEETFELKTPLLETREIETGSTAGYGDTKPLEEPRTIGLIPLGEAHGFNFARENQPDTLKKLTFNILRNVRSYVRPPAKIFWGGEPVSIVGKPSSQFSLVDVTGKSVTEGEALTARVSIMNVQESIERKYIE</sequence>
<dbReference type="PANTHER" id="PTHR30511">
    <property type="entry name" value="ALANINE RACEMASE"/>
    <property type="match status" value="1"/>
</dbReference>
<dbReference type="FunFam" id="3.20.20.10:FF:000002">
    <property type="entry name" value="Alanine racemase"/>
    <property type="match status" value="1"/>
</dbReference>
<dbReference type="InterPro" id="IPR011079">
    <property type="entry name" value="Ala_racemase_C"/>
</dbReference>
<dbReference type="Gene3D" id="3.20.20.10">
    <property type="entry name" value="Alanine racemase"/>
    <property type="match status" value="1"/>
</dbReference>
<feature type="domain" description="Alanine racemase C-terminal" evidence="5">
    <location>
        <begin position="234"/>
        <end position="361"/>
    </location>
</feature>
<evidence type="ECO:0000313" key="7">
    <source>
        <dbReference type="Proteomes" id="UP000199488"/>
    </source>
</evidence>
<dbReference type="SUPFAM" id="SSF50621">
    <property type="entry name" value="Alanine racemase C-terminal domain-like"/>
    <property type="match status" value="1"/>
</dbReference>
<dbReference type="PROSITE" id="PS00395">
    <property type="entry name" value="ALANINE_RACEMASE"/>
    <property type="match status" value="1"/>
</dbReference>
<evidence type="ECO:0000256" key="1">
    <source>
        <dbReference type="ARBA" id="ARBA00001933"/>
    </source>
</evidence>
<dbReference type="SUPFAM" id="SSF51419">
    <property type="entry name" value="PLP-binding barrel"/>
    <property type="match status" value="1"/>
</dbReference>
<gene>
    <name evidence="6" type="ORF">SAMN05421781_1950</name>
</gene>
<evidence type="ECO:0000256" key="3">
    <source>
        <dbReference type="ARBA" id="ARBA00023235"/>
    </source>
</evidence>
<dbReference type="InterPro" id="IPR000821">
    <property type="entry name" value="Ala_racemase"/>
</dbReference>
<dbReference type="Pfam" id="PF01168">
    <property type="entry name" value="Ala_racemase_N"/>
    <property type="match status" value="1"/>
</dbReference>
<dbReference type="EMBL" id="FNNC01000004">
    <property type="protein sequence ID" value="SDW63953.1"/>
    <property type="molecule type" value="Genomic_DNA"/>
</dbReference>
<dbReference type="GO" id="GO:0008784">
    <property type="term" value="F:alanine racemase activity"/>
    <property type="evidence" value="ECO:0007669"/>
    <property type="project" value="InterPro"/>
</dbReference>
<dbReference type="PANTHER" id="PTHR30511:SF0">
    <property type="entry name" value="ALANINE RACEMASE, CATABOLIC-RELATED"/>
    <property type="match status" value="1"/>
</dbReference>
<comment type="cofactor">
    <cofactor evidence="1 4">
        <name>pyridoxal 5'-phosphate</name>
        <dbReference type="ChEBI" id="CHEBI:597326"/>
    </cofactor>
</comment>
<dbReference type="Proteomes" id="UP000199488">
    <property type="component" value="Unassembled WGS sequence"/>
</dbReference>
<dbReference type="NCBIfam" id="TIGR00492">
    <property type="entry name" value="alr"/>
    <property type="match status" value="1"/>
</dbReference>
<dbReference type="RefSeq" id="WP_091614357.1">
    <property type="nucleotide sequence ID" value="NZ_FNNC01000004.1"/>
</dbReference>
<dbReference type="SMART" id="SM01005">
    <property type="entry name" value="Ala_racemase_C"/>
    <property type="match status" value="1"/>
</dbReference>
<evidence type="ECO:0000256" key="4">
    <source>
        <dbReference type="PIRSR" id="PIRSR600821-50"/>
    </source>
</evidence>
<reference evidence="6 7" key="1">
    <citation type="submission" date="2016-10" db="EMBL/GenBank/DDBJ databases">
        <authorList>
            <person name="de Groot N.N."/>
        </authorList>
    </citation>
    <scope>NUCLEOTIDE SEQUENCE [LARGE SCALE GENOMIC DNA]</scope>
    <source>
        <strain evidence="6 7">DSM 23126</strain>
    </source>
</reference>
<keyword evidence="7" id="KW-1185">Reference proteome</keyword>
<dbReference type="GO" id="GO:0005829">
    <property type="term" value="C:cytosol"/>
    <property type="evidence" value="ECO:0007669"/>
    <property type="project" value="TreeGrafter"/>
</dbReference>
<dbReference type="PRINTS" id="PR00992">
    <property type="entry name" value="ALARACEMASE"/>
</dbReference>
<feature type="modified residue" description="N6-(pyridoxal phosphate)lysine" evidence="4">
    <location>
        <position position="34"/>
    </location>
</feature>
<keyword evidence="2 4" id="KW-0663">Pyridoxal phosphate</keyword>
<organism evidence="6 7">
    <name type="scientific">Marinococcus luteus</name>
    <dbReference type="NCBI Taxonomy" id="1122204"/>
    <lineage>
        <taxon>Bacteria</taxon>
        <taxon>Bacillati</taxon>
        <taxon>Bacillota</taxon>
        <taxon>Bacilli</taxon>
        <taxon>Bacillales</taxon>
        <taxon>Bacillaceae</taxon>
        <taxon>Marinococcus</taxon>
    </lineage>
</organism>
<dbReference type="GO" id="GO:0030170">
    <property type="term" value="F:pyridoxal phosphate binding"/>
    <property type="evidence" value="ECO:0007669"/>
    <property type="project" value="TreeGrafter"/>
</dbReference>
<dbReference type="GO" id="GO:0030632">
    <property type="term" value="P:D-alanine biosynthetic process"/>
    <property type="evidence" value="ECO:0007669"/>
    <property type="project" value="TreeGrafter"/>
</dbReference>
<keyword evidence="3" id="KW-0413">Isomerase</keyword>
<dbReference type="InterPro" id="IPR001608">
    <property type="entry name" value="Ala_racemase_N"/>
</dbReference>
<dbReference type="STRING" id="1122204.SAMN05421781_1950"/>
<dbReference type="Gene3D" id="2.40.37.10">
    <property type="entry name" value="Lyase, Ornithine Decarboxylase, Chain A, domain 1"/>
    <property type="match status" value="1"/>
</dbReference>
<dbReference type="InterPro" id="IPR029066">
    <property type="entry name" value="PLP-binding_barrel"/>
</dbReference>
<evidence type="ECO:0000256" key="2">
    <source>
        <dbReference type="ARBA" id="ARBA00022898"/>
    </source>
</evidence>
<evidence type="ECO:0000313" key="6">
    <source>
        <dbReference type="EMBL" id="SDW63953.1"/>
    </source>
</evidence>
<dbReference type="InterPro" id="IPR020622">
    <property type="entry name" value="Ala_racemase_pyridoxalP-BS"/>
</dbReference>
<proteinExistence type="predicted"/>
<dbReference type="Pfam" id="PF00842">
    <property type="entry name" value="Ala_racemase_C"/>
    <property type="match status" value="1"/>
</dbReference>